<dbReference type="EMBL" id="QSRJ01000007">
    <property type="protein sequence ID" value="RGL09870.1"/>
    <property type="molecule type" value="Genomic_DNA"/>
</dbReference>
<dbReference type="PANTHER" id="PTHR47245:SF2">
    <property type="entry name" value="PEPTIDYL-PROLYL CIS-TRANS ISOMERASE HP_0175-RELATED"/>
    <property type="match status" value="1"/>
</dbReference>
<sequence>MVMKKNMKIKREEKEAPKPTKAERKKEAKSKLTKTGKIILVAIGVAAMLLSVTAMACSGILSQAKSTEEYHLTGGVAATIDGTNITEDTVTKQIMSTRTSGGYDDDAAWASYLKGQGKTPESLREETIRSLAGNYLLSKAVKEYNITVSDDDVNESFENAASSYGGTEAMMSLLSQMGYTEDSYKEQIKSSLEQQKLKEEVAPEKEPTDDEVLTYFNDNVSTYNDARRSSNLLIKVDSDASDEDKEKAKATAQEALDKINSGELSFEDAVEEYSEDIGSKDDGGDVGWDKLTSFVTEYQDALSALSKDQISGIVETTYGYHIIKCTDYFHVDEKADSIDQIPAEIKDAIVSSLKSSQVDEDYSAWLEEYIDKNDFKINAMPADVPYNVDMNAADSSDADSSDDSSSDADANSGSAE</sequence>
<keyword evidence="1" id="KW-0697">Rotamase</keyword>
<dbReference type="AlphaFoldDB" id="A0A3E4QRR6"/>
<dbReference type="PROSITE" id="PS50198">
    <property type="entry name" value="PPIC_PPIASE_2"/>
    <property type="match status" value="1"/>
</dbReference>
<feature type="compositionally biased region" description="Acidic residues" evidence="2">
    <location>
        <begin position="396"/>
        <end position="406"/>
    </location>
</feature>
<dbReference type="Pfam" id="PF13624">
    <property type="entry name" value="SurA_N_3"/>
    <property type="match status" value="1"/>
</dbReference>
<evidence type="ECO:0000313" key="4">
    <source>
        <dbReference type="EMBL" id="RGL09870.1"/>
    </source>
</evidence>
<gene>
    <name evidence="4" type="ORF">DXC81_06550</name>
</gene>
<dbReference type="Pfam" id="PF00639">
    <property type="entry name" value="Rotamase"/>
    <property type="match status" value="1"/>
</dbReference>
<dbReference type="InterPro" id="IPR050245">
    <property type="entry name" value="PrsA_foldase"/>
</dbReference>
<dbReference type="SUPFAM" id="SSF54534">
    <property type="entry name" value="FKBP-like"/>
    <property type="match status" value="1"/>
</dbReference>
<feature type="compositionally biased region" description="Basic and acidic residues" evidence="2">
    <location>
        <begin position="9"/>
        <end position="29"/>
    </location>
</feature>
<dbReference type="PANTHER" id="PTHR47245">
    <property type="entry name" value="PEPTIDYLPROLYL ISOMERASE"/>
    <property type="match status" value="1"/>
</dbReference>
<evidence type="ECO:0000259" key="3">
    <source>
        <dbReference type="PROSITE" id="PS50198"/>
    </source>
</evidence>
<dbReference type="GO" id="GO:0003755">
    <property type="term" value="F:peptidyl-prolyl cis-trans isomerase activity"/>
    <property type="evidence" value="ECO:0007669"/>
    <property type="project" value="UniProtKB-KW"/>
</dbReference>
<protein>
    <submittedName>
        <fullName evidence="4">Peptidylprolyl isomerase</fullName>
    </submittedName>
</protein>
<feature type="domain" description="PpiC" evidence="3">
    <location>
        <begin position="224"/>
        <end position="327"/>
    </location>
</feature>
<organism evidence="4 5">
    <name type="scientific">Collinsella tanakaei</name>
    <dbReference type="NCBI Taxonomy" id="626935"/>
    <lineage>
        <taxon>Bacteria</taxon>
        <taxon>Bacillati</taxon>
        <taxon>Actinomycetota</taxon>
        <taxon>Coriobacteriia</taxon>
        <taxon>Coriobacteriales</taxon>
        <taxon>Coriobacteriaceae</taxon>
        <taxon>Collinsella</taxon>
    </lineage>
</organism>
<feature type="region of interest" description="Disordered" evidence="2">
    <location>
        <begin position="388"/>
        <end position="416"/>
    </location>
</feature>
<dbReference type="Gene3D" id="1.10.4030.10">
    <property type="entry name" value="Porin chaperone SurA, peptide-binding domain"/>
    <property type="match status" value="1"/>
</dbReference>
<keyword evidence="1 4" id="KW-0413">Isomerase</keyword>
<accession>A0A3E4QRR6</accession>
<evidence type="ECO:0000256" key="2">
    <source>
        <dbReference type="SAM" id="MobiDB-lite"/>
    </source>
</evidence>
<dbReference type="InterPro" id="IPR027304">
    <property type="entry name" value="Trigger_fact/SurA_dom_sf"/>
</dbReference>
<proteinExistence type="predicted"/>
<comment type="caution">
    <text evidence="4">The sequence shown here is derived from an EMBL/GenBank/DDBJ whole genome shotgun (WGS) entry which is preliminary data.</text>
</comment>
<feature type="region of interest" description="Disordered" evidence="2">
    <location>
        <begin position="1"/>
        <end position="29"/>
    </location>
</feature>
<dbReference type="InterPro" id="IPR000297">
    <property type="entry name" value="PPIase_PpiC"/>
</dbReference>
<dbReference type="SUPFAM" id="SSF109998">
    <property type="entry name" value="Triger factor/SurA peptide-binding domain-like"/>
    <property type="match status" value="1"/>
</dbReference>
<evidence type="ECO:0000256" key="1">
    <source>
        <dbReference type="PROSITE-ProRule" id="PRU00278"/>
    </source>
</evidence>
<name>A0A3E4QRR6_9ACTN</name>
<reference evidence="4 5" key="1">
    <citation type="submission" date="2018-08" db="EMBL/GenBank/DDBJ databases">
        <title>A genome reference for cultivated species of the human gut microbiota.</title>
        <authorList>
            <person name="Zou Y."/>
            <person name="Xue W."/>
            <person name="Luo G."/>
        </authorList>
    </citation>
    <scope>NUCLEOTIDE SEQUENCE [LARGE SCALE GENOMIC DNA]</scope>
    <source>
        <strain evidence="4 5">TF08-14</strain>
    </source>
</reference>
<evidence type="ECO:0000313" key="5">
    <source>
        <dbReference type="Proteomes" id="UP000260943"/>
    </source>
</evidence>
<dbReference type="InterPro" id="IPR046357">
    <property type="entry name" value="PPIase_dom_sf"/>
</dbReference>
<dbReference type="Proteomes" id="UP000260943">
    <property type="component" value="Unassembled WGS sequence"/>
</dbReference>
<dbReference type="Gene3D" id="3.10.50.40">
    <property type="match status" value="1"/>
</dbReference>